<gene>
    <name evidence="3" type="ORF">ACFSJ3_09035</name>
</gene>
<dbReference type="PANTHER" id="PTHR46546">
    <property type="entry name" value="SHEWANELLA-LIKE PROTEIN PHOSPHATASE 1"/>
    <property type="match status" value="1"/>
</dbReference>
<proteinExistence type="predicted"/>
<comment type="caution">
    <text evidence="3">The sequence shown here is derived from an EMBL/GenBank/DDBJ whole genome shotgun (WGS) entry which is preliminary data.</text>
</comment>
<keyword evidence="1" id="KW-0732">Signal</keyword>
<protein>
    <submittedName>
        <fullName evidence="3">Metallophosphoesterase</fullName>
    </submittedName>
</protein>
<sequence>MPLRLLAILTCLLFSSPQSAADDYRFDMPSKLYALGDVHGAYNELVTLLQGAELIDSQLKWRGGNSHLVSVGDLLDRGNDSRKVIDLLMRLEQEAAAAGGQVHVLMGNHEQMNLMGELHYVTPGEFASYQDLETGELRGKTYQHFVEHHSDPESSDSLMVQFEKAYPTGYLGHRLAYSEQGRYGEWLLQRPAFLVIGDIGFVHGGLSSAVAGLSTNGINERTQHKIRQFMQSQQTLIEQGHDLSRHGWFERLELAKQLAESATDAAVRESASTLYSAGSDKMLNSEGPLWYRGNVMCLALYEQPMLQRRLENYNIRQLVVGHTPTPEREITAYLGGRVIDIDTGMNVEYYGGKPALLEIQSDDYRVYSEGEWQAWQPTTPAPTIESTTYDQWEQRLNKAEVVSTEEVGEGVTKPLKVTLKDKQGEFYAIFKHEDTRPRRRNHHHQLSDSYRFEIAAYALARALDLTQIPPTVERKVNGRDGSLQLWIKDTFNESRRLKEGLYPAENCILSYQHSLMNLFDILIHNDDRTRANILYQQKSWNLWWIDQSRTFRTFSRPPEYLAQAKLLYSPILHQRLKSLNRQDIQRAVGRWLDSDQLRGINKRREYLLKQWENRR</sequence>
<feature type="signal peptide" evidence="1">
    <location>
        <begin position="1"/>
        <end position="20"/>
    </location>
</feature>
<evidence type="ECO:0000313" key="3">
    <source>
        <dbReference type="EMBL" id="MFD2096125.1"/>
    </source>
</evidence>
<dbReference type="EMBL" id="JBHUHT010000011">
    <property type="protein sequence ID" value="MFD2096125.1"/>
    <property type="molecule type" value="Genomic_DNA"/>
</dbReference>
<dbReference type="Proteomes" id="UP001597380">
    <property type="component" value="Unassembled WGS sequence"/>
</dbReference>
<organism evidence="3 4">
    <name type="scientific">Corallincola platygyrae</name>
    <dbReference type="NCBI Taxonomy" id="1193278"/>
    <lineage>
        <taxon>Bacteria</taxon>
        <taxon>Pseudomonadati</taxon>
        <taxon>Pseudomonadota</taxon>
        <taxon>Gammaproteobacteria</taxon>
        <taxon>Alteromonadales</taxon>
        <taxon>Psychromonadaceae</taxon>
        <taxon>Corallincola</taxon>
    </lineage>
</organism>
<feature type="domain" description="Calcineurin-like phosphoesterase" evidence="2">
    <location>
        <begin position="31"/>
        <end position="325"/>
    </location>
</feature>
<accession>A0ABW4XM65</accession>
<dbReference type="SUPFAM" id="SSF56300">
    <property type="entry name" value="Metallo-dependent phosphatases"/>
    <property type="match status" value="1"/>
</dbReference>
<evidence type="ECO:0000259" key="2">
    <source>
        <dbReference type="Pfam" id="PF00149"/>
    </source>
</evidence>
<name>A0ABW4XM65_9GAMM</name>
<reference evidence="4" key="1">
    <citation type="journal article" date="2019" name="Int. J. Syst. Evol. Microbiol.">
        <title>The Global Catalogue of Microorganisms (GCM) 10K type strain sequencing project: providing services to taxonomists for standard genome sequencing and annotation.</title>
        <authorList>
            <consortium name="The Broad Institute Genomics Platform"/>
            <consortium name="The Broad Institute Genome Sequencing Center for Infectious Disease"/>
            <person name="Wu L."/>
            <person name="Ma J."/>
        </authorList>
    </citation>
    <scope>NUCLEOTIDE SEQUENCE [LARGE SCALE GENOMIC DNA]</scope>
    <source>
        <strain evidence="4">CGMCC 1.10992</strain>
    </source>
</reference>
<dbReference type="RefSeq" id="WP_345341155.1">
    <property type="nucleotide sequence ID" value="NZ_BAABLI010000017.1"/>
</dbReference>
<keyword evidence="4" id="KW-1185">Reference proteome</keyword>
<dbReference type="Pfam" id="PF00149">
    <property type="entry name" value="Metallophos"/>
    <property type="match status" value="1"/>
</dbReference>
<evidence type="ECO:0000256" key="1">
    <source>
        <dbReference type="SAM" id="SignalP"/>
    </source>
</evidence>
<feature type="chain" id="PRO_5045929807" evidence="1">
    <location>
        <begin position="21"/>
        <end position="615"/>
    </location>
</feature>
<dbReference type="PANTHER" id="PTHR46546:SF4">
    <property type="entry name" value="SHEWANELLA-LIKE PROTEIN PHOSPHATASE 1"/>
    <property type="match status" value="1"/>
</dbReference>
<dbReference type="Gene3D" id="3.60.21.10">
    <property type="match status" value="1"/>
</dbReference>
<dbReference type="InterPro" id="IPR029052">
    <property type="entry name" value="Metallo-depent_PP-like"/>
</dbReference>
<evidence type="ECO:0000313" key="4">
    <source>
        <dbReference type="Proteomes" id="UP001597380"/>
    </source>
</evidence>
<dbReference type="InterPro" id="IPR004843">
    <property type="entry name" value="Calcineurin-like_PHP"/>
</dbReference>